<organism evidence="1 2">
    <name type="scientific">Stella humosa</name>
    <dbReference type="NCBI Taxonomy" id="94"/>
    <lineage>
        <taxon>Bacteria</taxon>
        <taxon>Pseudomonadati</taxon>
        <taxon>Pseudomonadota</taxon>
        <taxon>Alphaproteobacteria</taxon>
        <taxon>Rhodospirillales</taxon>
        <taxon>Stellaceae</taxon>
        <taxon>Stella</taxon>
    </lineage>
</organism>
<dbReference type="Proteomes" id="UP000278222">
    <property type="component" value="Unassembled WGS sequence"/>
</dbReference>
<proteinExistence type="predicted"/>
<comment type="caution">
    <text evidence="1">The sequence shown here is derived from an EMBL/GenBank/DDBJ whole genome shotgun (WGS) entry which is preliminary data.</text>
</comment>
<evidence type="ECO:0000313" key="2">
    <source>
        <dbReference type="Proteomes" id="UP000278222"/>
    </source>
</evidence>
<dbReference type="EMBL" id="RJKX01000018">
    <property type="protein sequence ID" value="ROP81163.1"/>
    <property type="molecule type" value="Genomic_DNA"/>
</dbReference>
<accession>A0A3N1KHW6</accession>
<keyword evidence="2" id="KW-1185">Reference proteome</keyword>
<evidence type="ECO:0000313" key="1">
    <source>
        <dbReference type="EMBL" id="ROP81163.1"/>
    </source>
</evidence>
<name>A0A3N1KHW6_9PROT</name>
<dbReference type="RefSeq" id="WP_123694817.1">
    <property type="nucleotide sequence ID" value="NZ_AP019700.1"/>
</dbReference>
<gene>
    <name evidence="1" type="ORF">EDC65_5018</name>
</gene>
<protein>
    <submittedName>
        <fullName evidence="1">Uncharacterized protein</fullName>
    </submittedName>
</protein>
<reference evidence="1 2" key="1">
    <citation type="submission" date="2018-11" db="EMBL/GenBank/DDBJ databases">
        <title>Genomic Encyclopedia of Type Strains, Phase IV (KMG-IV): sequencing the most valuable type-strain genomes for metagenomic binning, comparative biology and taxonomic classification.</title>
        <authorList>
            <person name="Goeker M."/>
        </authorList>
    </citation>
    <scope>NUCLEOTIDE SEQUENCE [LARGE SCALE GENOMIC DNA]</scope>
    <source>
        <strain evidence="1 2">DSM 5900</strain>
    </source>
</reference>
<sequence>MERQSRRSAERIRVDQATERWHEAQSTHVRLWSELTDLDKERLAARRLRSLAGKLGWDAVLRHIGVGRRVED</sequence>
<dbReference type="AlphaFoldDB" id="A0A3N1KHW6"/>